<dbReference type="Pfam" id="PF05193">
    <property type="entry name" value="Peptidase_M16_C"/>
    <property type="match status" value="1"/>
</dbReference>
<dbReference type="PROSITE" id="PS00143">
    <property type="entry name" value="INSULINASE"/>
    <property type="match status" value="1"/>
</dbReference>
<gene>
    <name evidence="7" type="ORF">ENJ42_07745</name>
</gene>
<dbReference type="PANTHER" id="PTHR11851:SF49">
    <property type="entry name" value="MITOCHONDRIAL-PROCESSING PEPTIDASE SUBUNIT ALPHA"/>
    <property type="match status" value="1"/>
</dbReference>
<accession>A0A7C5M0C0</accession>
<comment type="similarity">
    <text evidence="2 4">Belongs to the peptidase M16 family.</text>
</comment>
<evidence type="ECO:0000256" key="1">
    <source>
        <dbReference type="ARBA" id="ARBA00001947"/>
    </source>
</evidence>
<dbReference type="InterPro" id="IPR050361">
    <property type="entry name" value="MPP/UQCRC_Complex"/>
</dbReference>
<keyword evidence="3" id="KW-0378">Hydrolase</keyword>
<evidence type="ECO:0000259" key="6">
    <source>
        <dbReference type="Pfam" id="PF05193"/>
    </source>
</evidence>
<dbReference type="Pfam" id="PF00675">
    <property type="entry name" value="Peptidase_M16"/>
    <property type="match status" value="1"/>
</dbReference>
<feature type="domain" description="Peptidase M16 C-terminal" evidence="6">
    <location>
        <begin position="170"/>
        <end position="339"/>
    </location>
</feature>
<dbReference type="InterPro" id="IPR011249">
    <property type="entry name" value="Metalloenz_LuxS/M16"/>
</dbReference>
<comment type="caution">
    <text evidence="7">The sequence shown here is derived from an EMBL/GenBank/DDBJ whole genome shotgun (WGS) entry which is preliminary data.</text>
</comment>
<dbReference type="GO" id="GO:0004222">
    <property type="term" value="F:metalloendopeptidase activity"/>
    <property type="evidence" value="ECO:0007669"/>
    <property type="project" value="InterPro"/>
</dbReference>
<name>A0A7C5M0C0_9PROT</name>
<dbReference type="SUPFAM" id="SSF63411">
    <property type="entry name" value="LuxS/MPP-like metallohydrolase"/>
    <property type="match status" value="2"/>
</dbReference>
<dbReference type="InterPro" id="IPR007863">
    <property type="entry name" value="Peptidase_M16_C"/>
</dbReference>
<organism evidence="7">
    <name type="scientific">Hellea balneolensis</name>
    <dbReference type="NCBI Taxonomy" id="287478"/>
    <lineage>
        <taxon>Bacteria</taxon>
        <taxon>Pseudomonadati</taxon>
        <taxon>Pseudomonadota</taxon>
        <taxon>Alphaproteobacteria</taxon>
        <taxon>Maricaulales</taxon>
        <taxon>Robiginitomaculaceae</taxon>
        <taxon>Hellea</taxon>
    </lineage>
</organism>
<dbReference type="GO" id="GO:0006508">
    <property type="term" value="P:proteolysis"/>
    <property type="evidence" value="ECO:0007669"/>
    <property type="project" value="InterPro"/>
</dbReference>
<dbReference type="Gene3D" id="3.30.830.10">
    <property type="entry name" value="Metalloenzyme, LuxS/M16 peptidase-like"/>
    <property type="match status" value="2"/>
</dbReference>
<comment type="cofactor">
    <cofactor evidence="1">
        <name>Zn(2+)</name>
        <dbReference type="ChEBI" id="CHEBI:29105"/>
    </cofactor>
</comment>
<dbReference type="InterPro" id="IPR011765">
    <property type="entry name" value="Pept_M16_N"/>
</dbReference>
<dbReference type="EMBL" id="DRMJ01000403">
    <property type="protein sequence ID" value="HHL43493.1"/>
    <property type="molecule type" value="Genomic_DNA"/>
</dbReference>
<protein>
    <submittedName>
        <fullName evidence="7">Insulinase family protein</fullName>
    </submittedName>
</protein>
<dbReference type="AlphaFoldDB" id="A0A7C5M0C0"/>
<evidence type="ECO:0000256" key="2">
    <source>
        <dbReference type="ARBA" id="ARBA00007261"/>
    </source>
</evidence>
<evidence type="ECO:0000313" key="7">
    <source>
        <dbReference type="EMBL" id="HHL43493.1"/>
    </source>
</evidence>
<dbReference type="InterPro" id="IPR001431">
    <property type="entry name" value="Pept_M16_Zn_BS"/>
</dbReference>
<reference evidence="7" key="1">
    <citation type="journal article" date="2020" name="mSystems">
        <title>Genome- and Community-Level Interaction Insights into Carbon Utilization and Element Cycling Functions of Hydrothermarchaeota in Hydrothermal Sediment.</title>
        <authorList>
            <person name="Zhou Z."/>
            <person name="Liu Y."/>
            <person name="Xu W."/>
            <person name="Pan J."/>
            <person name="Luo Z.H."/>
            <person name="Li M."/>
        </authorList>
    </citation>
    <scope>NUCLEOTIDE SEQUENCE [LARGE SCALE GENOMIC DNA]</scope>
    <source>
        <strain evidence="7">HyVt-485</strain>
    </source>
</reference>
<dbReference type="Proteomes" id="UP000885830">
    <property type="component" value="Unassembled WGS sequence"/>
</dbReference>
<evidence type="ECO:0000256" key="4">
    <source>
        <dbReference type="RuleBase" id="RU004447"/>
    </source>
</evidence>
<dbReference type="GO" id="GO:0046872">
    <property type="term" value="F:metal ion binding"/>
    <property type="evidence" value="ECO:0007669"/>
    <property type="project" value="InterPro"/>
</dbReference>
<evidence type="ECO:0000256" key="3">
    <source>
        <dbReference type="ARBA" id="ARBA00023049"/>
    </source>
</evidence>
<evidence type="ECO:0000259" key="5">
    <source>
        <dbReference type="Pfam" id="PF00675"/>
    </source>
</evidence>
<feature type="domain" description="Peptidase M16 N-terminal" evidence="5">
    <location>
        <begin position="19"/>
        <end position="161"/>
    </location>
</feature>
<keyword evidence="3" id="KW-0645">Protease</keyword>
<sequence>MIPVEIVRSHTILENGIDVVTDYAPNFQSVAVSASFRIGSVHEPDEKSGISHLLEHLVFRGSKNRTGEEIQAAFSEFGGYLNAETDEDSTNFVARILKDDLADSLQVIADMVINPRLDDDDIRLEKQIIEQENCRGCYNCTMRDAFYAQAFPNQSIRNPVIGYEDTVKALTQKDLQEYHRLAYVGKNLTVAVCGDIDHETVIKYVQAAFRNIPTGKAAGYPHFTYSPGELLLGSNSDRSTLRFGFPLTDFPIRQARAAILYYDILGGHGQSKLMYELREKRGLVYGVWADEYNCAGQTILFIEASGEAKNMPEISDVMIQTMINTARNLQDLDLDLAKKRAHSGMLMSLDDVFERCKAIQADIADQGRLYDWKKRYDEYQSLTLDEVGKAGKEILKLEPTIIASGSMRNMPKFAEIRAKLKGKDISESKQKQGLFGILN</sequence>
<keyword evidence="3" id="KW-0482">Metalloprotease</keyword>
<dbReference type="PANTHER" id="PTHR11851">
    <property type="entry name" value="METALLOPROTEASE"/>
    <property type="match status" value="1"/>
</dbReference>
<proteinExistence type="inferred from homology"/>